<evidence type="ECO:0000313" key="4">
    <source>
        <dbReference type="Proteomes" id="UP000050794"/>
    </source>
</evidence>
<evidence type="ECO:0000256" key="2">
    <source>
        <dbReference type="SAM" id="SignalP"/>
    </source>
</evidence>
<keyword evidence="1" id="KW-0812">Transmembrane</keyword>
<keyword evidence="2" id="KW-0732">Signal</keyword>
<reference evidence="3 4" key="2">
    <citation type="submission" date="2018-11" db="EMBL/GenBank/DDBJ databases">
        <authorList>
            <consortium name="Pathogen Informatics"/>
        </authorList>
    </citation>
    <scope>NUCLEOTIDE SEQUENCE [LARGE SCALE GENOMIC DNA]</scope>
</reference>
<sequence>MCGGTAWILLMVAVVLCVVCLFIPWNPLLDAELKVECHSKQSLDHSSFPKVELPLKFPKRIIEVGAYKGNFTNDMAISCRRFNIACAIIAIDTWQYNSWMRGYGDPENGNDTLFFNEYLSNIVYYNNSQIVAPYRISTRGAYVALKCAGVKADLIYVDADHTFKAVYDDMNMYYDLLADNGVMFGDDLWFPEVKRAVDAFSKLRKGNLIDLGQMDARTWLVEKDVKYFQRDFESQE</sequence>
<name>A0A183UKH8_TOXCA</name>
<accession>A0A183UKH8</accession>
<keyword evidence="1" id="KW-0472">Membrane</keyword>
<evidence type="ECO:0000256" key="1">
    <source>
        <dbReference type="SAM" id="Phobius"/>
    </source>
</evidence>
<dbReference type="EMBL" id="UYWY01020049">
    <property type="protein sequence ID" value="VDM40319.1"/>
    <property type="molecule type" value="Genomic_DNA"/>
</dbReference>
<evidence type="ECO:0000313" key="3">
    <source>
        <dbReference type="EMBL" id="VDM40319.1"/>
    </source>
</evidence>
<organism evidence="4 5">
    <name type="scientific">Toxocara canis</name>
    <name type="common">Canine roundworm</name>
    <dbReference type="NCBI Taxonomy" id="6265"/>
    <lineage>
        <taxon>Eukaryota</taxon>
        <taxon>Metazoa</taxon>
        <taxon>Ecdysozoa</taxon>
        <taxon>Nematoda</taxon>
        <taxon>Chromadorea</taxon>
        <taxon>Rhabditida</taxon>
        <taxon>Spirurina</taxon>
        <taxon>Ascaridomorpha</taxon>
        <taxon>Ascaridoidea</taxon>
        <taxon>Toxocaridae</taxon>
        <taxon>Toxocara</taxon>
    </lineage>
</organism>
<dbReference type="SUPFAM" id="SSF53335">
    <property type="entry name" value="S-adenosyl-L-methionine-dependent methyltransferases"/>
    <property type="match status" value="1"/>
</dbReference>
<evidence type="ECO:0000313" key="5">
    <source>
        <dbReference type="WBParaSite" id="TCNE_0000899801-mRNA-1"/>
    </source>
</evidence>
<reference evidence="5" key="1">
    <citation type="submission" date="2016-06" db="UniProtKB">
        <authorList>
            <consortium name="WormBaseParasite"/>
        </authorList>
    </citation>
    <scope>IDENTIFICATION</scope>
</reference>
<dbReference type="Gene3D" id="3.40.50.150">
    <property type="entry name" value="Vaccinia Virus protein VP39"/>
    <property type="match status" value="1"/>
</dbReference>
<dbReference type="PANTHER" id="PTHR37909">
    <property type="entry name" value="S-ADENOSYL-L-METHIONINE-DEPENDENT METHYLTRANSFERASES SUPERFAMILY PROTEIN"/>
    <property type="match status" value="1"/>
</dbReference>
<gene>
    <name evidence="3" type="ORF">TCNE_LOCUS8998</name>
</gene>
<protein>
    <submittedName>
        <fullName evidence="5">Class I SAM-dependent methyltransferase</fullName>
    </submittedName>
</protein>
<keyword evidence="4" id="KW-1185">Reference proteome</keyword>
<dbReference type="InterPro" id="IPR029063">
    <property type="entry name" value="SAM-dependent_MTases_sf"/>
</dbReference>
<feature type="transmembrane region" description="Helical" evidence="1">
    <location>
        <begin position="6"/>
        <end position="25"/>
    </location>
</feature>
<proteinExistence type="predicted"/>
<feature type="signal peptide" evidence="2">
    <location>
        <begin position="1"/>
        <end position="17"/>
    </location>
</feature>
<feature type="chain" id="PRO_5044553242" evidence="2">
    <location>
        <begin position="18"/>
        <end position="236"/>
    </location>
</feature>
<dbReference type="Pfam" id="PF13578">
    <property type="entry name" value="Methyltransf_24"/>
    <property type="match status" value="1"/>
</dbReference>
<dbReference type="WBParaSite" id="TCNE_0000899801-mRNA-1">
    <property type="protein sequence ID" value="TCNE_0000899801-mRNA-1"/>
    <property type="gene ID" value="TCNE_0000899801"/>
</dbReference>
<keyword evidence="1" id="KW-1133">Transmembrane helix</keyword>
<dbReference type="PANTHER" id="PTHR37909:SF1">
    <property type="entry name" value="S-ADENOSYL-L-METHIONINE-DEPENDENT METHYLTRANSFERASES SUPERFAMILY PROTEIN"/>
    <property type="match status" value="1"/>
</dbReference>
<dbReference type="Proteomes" id="UP000050794">
    <property type="component" value="Unassembled WGS sequence"/>
</dbReference>
<dbReference type="AlphaFoldDB" id="A0A183UKH8"/>